<geneLocation type="mitochondrion" evidence="2"/>
<sequence>MIHVAKIIGTGLATTCLMGVGMSILLTLAYYQYIGFPVMELASDISPTSVQGLRISVAILQARKASLEVAAHAEGARLRALIASGNEGRPLNLTSLANIAREEESVMAEISRLTTLLNNATSSLPE</sequence>
<dbReference type="EMBL" id="MH374028">
    <property type="protein sequence ID" value="AYO45623.1"/>
    <property type="molecule type" value="Genomic_DNA"/>
</dbReference>
<protein>
    <submittedName>
        <fullName evidence="2">Uncharacterized protein</fullName>
    </submittedName>
</protein>
<keyword evidence="2" id="KW-0496">Mitochondrion</keyword>
<keyword evidence="1" id="KW-0812">Transmembrane</keyword>
<evidence type="ECO:0000313" key="2">
    <source>
        <dbReference type="EMBL" id="AYO45623.1"/>
    </source>
</evidence>
<reference evidence="2" key="1">
    <citation type="submission" date="2018-05" db="EMBL/GenBank/DDBJ databases">
        <title>The mitochondrial genome of the banana pathogen Mycosphaerella (synonym: Pseudocercospora) fijiensis contains several pseudogenes, multiple changes of direction and a reassigned tRNA gene.</title>
        <authorList>
            <person name="Goodwin S.B."/>
            <person name="McCorison C.B."/>
            <person name="Grimwood J."/>
            <person name="Grigoriev I.V."/>
            <person name="Kema G.H.J."/>
        </authorList>
    </citation>
    <scope>NUCLEOTIDE SEQUENCE</scope>
    <source>
        <strain evidence="2">IPO323</strain>
    </source>
</reference>
<keyword evidence="1" id="KW-1133">Transmembrane helix</keyword>
<feature type="transmembrane region" description="Helical" evidence="1">
    <location>
        <begin position="12"/>
        <end position="33"/>
    </location>
</feature>
<accession>A0A3G2SCS4</accession>
<name>A0A3G2SCS4_ZYMTR</name>
<proteinExistence type="predicted"/>
<evidence type="ECO:0000256" key="1">
    <source>
        <dbReference type="SAM" id="Phobius"/>
    </source>
</evidence>
<dbReference type="AlphaFoldDB" id="A0A3G2SCS4"/>
<organism evidence="2">
    <name type="scientific">Zymoseptoria tritici</name>
    <name type="common">Speckled leaf blotch fungus</name>
    <name type="synonym">Septoria tritici</name>
    <dbReference type="NCBI Taxonomy" id="1047171"/>
    <lineage>
        <taxon>Eukaryota</taxon>
        <taxon>Fungi</taxon>
        <taxon>Dikarya</taxon>
        <taxon>Ascomycota</taxon>
        <taxon>Pezizomycotina</taxon>
        <taxon>Dothideomycetes</taxon>
        <taxon>Dothideomycetidae</taxon>
        <taxon>Mycosphaerellales</taxon>
        <taxon>Mycosphaerellaceae</taxon>
        <taxon>Zymoseptoria</taxon>
    </lineage>
</organism>
<gene>
    <name evidence="2" type="primary">orf126</name>
</gene>
<keyword evidence="1" id="KW-0472">Membrane</keyword>